<comment type="caution">
    <text evidence="15">The sequence shown here is derived from an EMBL/GenBank/DDBJ whole genome shotgun (WGS) entry which is preliminary data.</text>
</comment>
<dbReference type="NCBIfam" id="NF003933">
    <property type="entry name" value="PRK05444.2-2"/>
    <property type="match status" value="1"/>
</dbReference>
<dbReference type="SUPFAM" id="SSF52518">
    <property type="entry name" value="Thiamin diphosphate-binding fold (THDP-binding)"/>
    <property type="match status" value="2"/>
</dbReference>
<accession>E6QIX7</accession>
<keyword evidence="10" id="KW-0784">Thiamine biosynthesis</keyword>
<dbReference type="UniPathway" id="UPA00064">
    <property type="reaction ID" value="UER00091"/>
</dbReference>
<gene>
    <name evidence="15" type="primary">dxs</name>
    <name evidence="15" type="ORF">CARN6_0517</name>
</gene>
<dbReference type="Pfam" id="PF13292">
    <property type="entry name" value="DXP_synthase_N"/>
    <property type="match status" value="1"/>
</dbReference>
<evidence type="ECO:0000256" key="1">
    <source>
        <dbReference type="ARBA" id="ARBA00001946"/>
    </source>
</evidence>
<evidence type="ECO:0000256" key="5">
    <source>
        <dbReference type="ARBA" id="ARBA00011738"/>
    </source>
</evidence>
<dbReference type="GO" id="GO:0008661">
    <property type="term" value="F:1-deoxy-D-xylulose-5-phosphate synthase activity"/>
    <property type="evidence" value="ECO:0007669"/>
    <property type="project" value="UniProtKB-EC"/>
</dbReference>
<dbReference type="InterPro" id="IPR005477">
    <property type="entry name" value="Dxylulose-5-P_synthase"/>
</dbReference>
<feature type="region of interest" description="Disordered" evidence="13">
    <location>
        <begin position="628"/>
        <end position="650"/>
    </location>
</feature>
<keyword evidence="8" id="KW-0479">Metal-binding</keyword>
<dbReference type="Gene3D" id="3.40.50.970">
    <property type="match status" value="2"/>
</dbReference>
<proteinExistence type="inferred from homology"/>
<comment type="subunit">
    <text evidence="5">Homodimer.</text>
</comment>
<feature type="domain" description="Transketolase-like pyrimidine-binding" evidence="14">
    <location>
        <begin position="313"/>
        <end position="477"/>
    </location>
</feature>
<dbReference type="CDD" id="cd02007">
    <property type="entry name" value="TPP_DXS"/>
    <property type="match status" value="1"/>
</dbReference>
<dbReference type="GO" id="GO:0046872">
    <property type="term" value="F:metal ion binding"/>
    <property type="evidence" value="ECO:0007669"/>
    <property type="project" value="UniProtKB-KW"/>
</dbReference>
<name>E6QIX7_9ZZZZ</name>
<comment type="similarity">
    <text evidence="4">Belongs to the transketolase family. DXPS subfamily.</text>
</comment>
<dbReference type="InterPro" id="IPR020826">
    <property type="entry name" value="Transketolase_BS"/>
</dbReference>
<dbReference type="FunFam" id="3.40.50.970:FF:000005">
    <property type="entry name" value="1-deoxy-D-xylulose-5-phosphate synthase"/>
    <property type="match status" value="1"/>
</dbReference>
<dbReference type="PROSITE" id="PS00801">
    <property type="entry name" value="TRANSKETOLASE_1"/>
    <property type="match status" value="1"/>
</dbReference>
<dbReference type="SUPFAM" id="SSF52922">
    <property type="entry name" value="TK C-terminal domain-like"/>
    <property type="match status" value="1"/>
</dbReference>
<dbReference type="Pfam" id="PF02780">
    <property type="entry name" value="Transketolase_C"/>
    <property type="match status" value="1"/>
</dbReference>
<dbReference type="HAMAP" id="MF_00315">
    <property type="entry name" value="DXP_synth"/>
    <property type="match status" value="1"/>
</dbReference>
<dbReference type="GO" id="GO:0009228">
    <property type="term" value="P:thiamine biosynthetic process"/>
    <property type="evidence" value="ECO:0007669"/>
    <property type="project" value="UniProtKB-KW"/>
</dbReference>
<dbReference type="InterPro" id="IPR049557">
    <property type="entry name" value="Transketolase_CS"/>
</dbReference>
<dbReference type="PANTHER" id="PTHR43322">
    <property type="entry name" value="1-D-DEOXYXYLULOSE 5-PHOSPHATE SYNTHASE-RELATED"/>
    <property type="match status" value="1"/>
</dbReference>
<dbReference type="Gene3D" id="3.40.50.920">
    <property type="match status" value="1"/>
</dbReference>
<evidence type="ECO:0000256" key="13">
    <source>
        <dbReference type="SAM" id="MobiDB-lite"/>
    </source>
</evidence>
<dbReference type="InterPro" id="IPR033248">
    <property type="entry name" value="Transketolase_C"/>
</dbReference>
<dbReference type="CDD" id="cd07033">
    <property type="entry name" value="TPP_PYR_DXS_TK_like"/>
    <property type="match status" value="1"/>
</dbReference>
<keyword evidence="11" id="KW-0786">Thiamine pyrophosphate</keyword>
<dbReference type="SMART" id="SM00861">
    <property type="entry name" value="Transket_pyr"/>
    <property type="match status" value="1"/>
</dbReference>
<evidence type="ECO:0000256" key="12">
    <source>
        <dbReference type="ARBA" id="ARBA00023229"/>
    </source>
</evidence>
<evidence type="ECO:0000313" key="15">
    <source>
        <dbReference type="EMBL" id="CBI07193.1"/>
    </source>
</evidence>
<comment type="pathway">
    <text evidence="3">Metabolic intermediate biosynthesis; 1-deoxy-D-xylulose 5-phosphate biosynthesis; 1-deoxy-D-xylulose 5-phosphate from D-glyceraldehyde 3-phosphate and pyruvate: step 1/1.</text>
</comment>
<evidence type="ECO:0000256" key="4">
    <source>
        <dbReference type="ARBA" id="ARBA00011081"/>
    </source>
</evidence>
<evidence type="ECO:0000256" key="3">
    <source>
        <dbReference type="ARBA" id="ARBA00004980"/>
    </source>
</evidence>
<dbReference type="GO" id="GO:0005829">
    <property type="term" value="C:cytosol"/>
    <property type="evidence" value="ECO:0007669"/>
    <property type="project" value="TreeGrafter"/>
</dbReference>
<dbReference type="InterPro" id="IPR029061">
    <property type="entry name" value="THDP-binding"/>
</dbReference>
<dbReference type="InterPro" id="IPR005475">
    <property type="entry name" value="Transketolase-like_Pyr-bd"/>
</dbReference>
<evidence type="ECO:0000256" key="10">
    <source>
        <dbReference type="ARBA" id="ARBA00022977"/>
    </source>
</evidence>
<comment type="cofactor">
    <cofactor evidence="1">
        <name>Mg(2+)</name>
        <dbReference type="ChEBI" id="CHEBI:18420"/>
    </cofactor>
</comment>
<dbReference type="GO" id="GO:0019288">
    <property type="term" value="P:isopentenyl diphosphate biosynthetic process, methylerythritol 4-phosphate pathway"/>
    <property type="evidence" value="ECO:0007669"/>
    <property type="project" value="TreeGrafter"/>
</dbReference>
<keyword evidence="12" id="KW-0414">Isoprene biosynthesis</keyword>
<dbReference type="GO" id="GO:0016114">
    <property type="term" value="P:terpenoid biosynthetic process"/>
    <property type="evidence" value="ECO:0007669"/>
    <property type="project" value="InterPro"/>
</dbReference>
<sequence length="650" mass="70726">MASLLETIDSARDLKRLNPVQLESLAAEIREFLIQNLSRTGGHLGPNLGVVELSIALHYVFNTPADKITMDVSHQAYIHKLLTGRRNEFSTIRQPGGLNGFMLRTESEHDAYGAGHAGTALSAALGMAVARDLSGGKNHVIAVAGDAAFTNGISFEALNNIAEQTKRMIVVLNDNEWSIDRNVGAIAGYFHRIVTNEHYKHLHDSAARLLQRLGGKTALNVARKAEEAAKGLLWPSMLFEEFGLTYYGPIDGHNIPLLIETFNFLKTENKPVLLHILTQKGKGFQPALDKQKKFHGLGPYDPETGETKPAGQVTYSEVFANTLVHLANQDDRIVAITAAMPNGTALDLFRPHHPKRYFDVGIAEEHAVIFAAGMATQGFKPVCAIYSTFLQRAFDPIVHDVCLQKLPVVFCMDRAGLSGDDGPTHHGLFDISYLRGIPEMVLMAPKDEDELADMMRTALTLPGPSAIRYPRGVVEGVARKPEPALLPIGQAEILSPGNAATADVAIFGLGPMSAMALELGERLEADGFSAAVINPRFVKPLDIEVIRRYAEQSSIFVTFEDHVLMGGFGSAVIEALVQMSLSVPVVRIGWPDQFIEHGKVDQLRRQHGLSVDAALEQLRPLLAEHRSANGATADASGSERSVPVRHRIAG</sequence>
<evidence type="ECO:0000256" key="2">
    <source>
        <dbReference type="ARBA" id="ARBA00001964"/>
    </source>
</evidence>
<dbReference type="AlphaFoldDB" id="E6QIX7"/>
<evidence type="ECO:0000259" key="14">
    <source>
        <dbReference type="SMART" id="SM00861"/>
    </source>
</evidence>
<dbReference type="EC" id="2.2.1.7" evidence="6"/>
<dbReference type="Pfam" id="PF02779">
    <property type="entry name" value="Transket_pyr"/>
    <property type="match status" value="1"/>
</dbReference>
<keyword evidence="7 15" id="KW-0808">Transferase</keyword>
<evidence type="ECO:0000256" key="8">
    <source>
        <dbReference type="ARBA" id="ARBA00022723"/>
    </source>
</evidence>
<evidence type="ECO:0000256" key="6">
    <source>
        <dbReference type="ARBA" id="ARBA00013150"/>
    </source>
</evidence>
<evidence type="ECO:0000256" key="7">
    <source>
        <dbReference type="ARBA" id="ARBA00022679"/>
    </source>
</evidence>
<comment type="cofactor">
    <cofactor evidence="2">
        <name>thiamine diphosphate</name>
        <dbReference type="ChEBI" id="CHEBI:58937"/>
    </cofactor>
</comment>
<dbReference type="PANTHER" id="PTHR43322:SF5">
    <property type="entry name" value="1-DEOXY-D-XYLULOSE-5-PHOSPHATE SYNTHASE, CHLOROPLASTIC"/>
    <property type="match status" value="1"/>
</dbReference>
<dbReference type="PROSITE" id="PS00802">
    <property type="entry name" value="TRANSKETOLASE_2"/>
    <property type="match status" value="1"/>
</dbReference>
<dbReference type="EMBL" id="CABQ01000076">
    <property type="protein sequence ID" value="CBI07193.1"/>
    <property type="molecule type" value="Genomic_DNA"/>
</dbReference>
<reference evidence="15" key="1">
    <citation type="submission" date="2009-10" db="EMBL/GenBank/DDBJ databases">
        <title>Diversity of trophic interactions inside an arsenic-rich microbial ecosystem.</title>
        <authorList>
            <person name="Bertin P.N."/>
            <person name="Heinrich-Salmeron A."/>
            <person name="Pelletier E."/>
            <person name="Goulhen-Chollet F."/>
            <person name="Arsene-Ploetze F."/>
            <person name="Gallien S."/>
            <person name="Calteau A."/>
            <person name="Vallenet D."/>
            <person name="Casiot C."/>
            <person name="Chane-Woon-Ming B."/>
            <person name="Giloteaux L."/>
            <person name="Barakat M."/>
            <person name="Bonnefoy V."/>
            <person name="Bruneel O."/>
            <person name="Chandler M."/>
            <person name="Cleiss J."/>
            <person name="Duran R."/>
            <person name="Elbaz-Poulichet F."/>
            <person name="Fonknechten N."/>
            <person name="Lauga B."/>
            <person name="Mornico D."/>
            <person name="Ortet P."/>
            <person name="Schaeffer C."/>
            <person name="Siguier P."/>
            <person name="Alexander Thil Smith A."/>
            <person name="Van Dorsselaer A."/>
            <person name="Weissenbach J."/>
            <person name="Medigue C."/>
            <person name="Le Paslier D."/>
        </authorList>
    </citation>
    <scope>NUCLEOTIDE SEQUENCE</scope>
</reference>
<evidence type="ECO:0000256" key="9">
    <source>
        <dbReference type="ARBA" id="ARBA00022842"/>
    </source>
</evidence>
<organism evidence="15">
    <name type="scientific">mine drainage metagenome</name>
    <dbReference type="NCBI Taxonomy" id="410659"/>
    <lineage>
        <taxon>unclassified sequences</taxon>
        <taxon>metagenomes</taxon>
        <taxon>ecological metagenomes</taxon>
    </lineage>
</organism>
<keyword evidence="9" id="KW-0460">Magnesium</keyword>
<evidence type="ECO:0000256" key="11">
    <source>
        <dbReference type="ARBA" id="ARBA00023052"/>
    </source>
</evidence>
<dbReference type="InterPro" id="IPR009014">
    <property type="entry name" value="Transketo_C/PFOR_II"/>
</dbReference>
<dbReference type="NCBIfam" id="TIGR00204">
    <property type="entry name" value="dxs"/>
    <property type="match status" value="1"/>
</dbReference>
<protein>
    <recommendedName>
        <fullName evidence="6">1-deoxy-D-xylulose-5-phosphate synthase</fullName>
        <ecNumber evidence="6">2.2.1.7</ecNumber>
    </recommendedName>
</protein>